<sequence length="280" mass="29605">MEKKLILRGLLAGAVGGLLSFVFARIFAEPQIQAAIDYEGARDAAQEALSTAAHAHEGHEVFSRTLQGNAGIGVALILFGMAMGALFAIVYSLCLGRVGRIQPRNLSLLVAGAGFVGLYLVPFVKYPANPPAVGHEDSIRDRTDLYLLMVLASVVLLVLAVVLGQRLQARFGNWTATILAGTAYLVAVGVVMALLPQFGHLAVNEASYGSHASETPLPLTDSDGNIVFPGFPADLLFDFRLNSVAAQLIMWAAIGVVFAPMADRLLSPRTAKIPADPITA</sequence>
<evidence type="ECO:0000256" key="1">
    <source>
        <dbReference type="SAM" id="Phobius"/>
    </source>
</evidence>
<proteinExistence type="predicted"/>
<name>A0ABP7AKE9_9ACTN</name>
<evidence type="ECO:0000313" key="3">
    <source>
        <dbReference type="Proteomes" id="UP001501074"/>
    </source>
</evidence>
<dbReference type="RefSeq" id="WP_231489281.1">
    <property type="nucleotide sequence ID" value="NZ_BAAAZO010000012.1"/>
</dbReference>
<keyword evidence="3" id="KW-1185">Reference proteome</keyword>
<feature type="transmembrane region" description="Helical" evidence="1">
    <location>
        <begin position="70"/>
        <end position="94"/>
    </location>
</feature>
<dbReference type="EMBL" id="BAAAZO010000012">
    <property type="protein sequence ID" value="GAA3634350.1"/>
    <property type="molecule type" value="Genomic_DNA"/>
</dbReference>
<keyword evidence="1" id="KW-0812">Transmembrane</keyword>
<keyword evidence="1" id="KW-1133">Transmembrane helix</keyword>
<reference evidence="3" key="1">
    <citation type="journal article" date="2019" name="Int. J. Syst. Evol. Microbiol.">
        <title>The Global Catalogue of Microorganisms (GCM) 10K type strain sequencing project: providing services to taxonomists for standard genome sequencing and annotation.</title>
        <authorList>
            <consortium name="The Broad Institute Genomics Platform"/>
            <consortium name="The Broad Institute Genome Sequencing Center for Infectious Disease"/>
            <person name="Wu L."/>
            <person name="Ma J."/>
        </authorList>
    </citation>
    <scope>NUCLEOTIDE SEQUENCE [LARGE SCALE GENOMIC DNA]</scope>
    <source>
        <strain evidence="3">JCM 16902</strain>
    </source>
</reference>
<dbReference type="InterPro" id="IPR012666">
    <property type="entry name" value="CbtA_put"/>
</dbReference>
<keyword evidence="1" id="KW-0472">Membrane</keyword>
<comment type="caution">
    <text evidence="2">The sequence shown here is derived from an EMBL/GenBank/DDBJ whole genome shotgun (WGS) entry which is preliminary data.</text>
</comment>
<gene>
    <name evidence="2" type="ORF">GCM10022223_60840</name>
</gene>
<organism evidence="2 3">
    <name type="scientific">Kineosporia mesophila</name>
    <dbReference type="NCBI Taxonomy" id="566012"/>
    <lineage>
        <taxon>Bacteria</taxon>
        <taxon>Bacillati</taxon>
        <taxon>Actinomycetota</taxon>
        <taxon>Actinomycetes</taxon>
        <taxon>Kineosporiales</taxon>
        <taxon>Kineosporiaceae</taxon>
        <taxon>Kineosporia</taxon>
    </lineage>
</organism>
<accession>A0ABP7AKE9</accession>
<feature type="transmembrane region" description="Helical" evidence="1">
    <location>
        <begin position="176"/>
        <end position="195"/>
    </location>
</feature>
<feature type="transmembrane region" description="Helical" evidence="1">
    <location>
        <begin position="106"/>
        <end position="125"/>
    </location>
</feature>
<evidence type="ECO:0000313" key="2">
    <source>
        <dbReference type="EMBL" id="GAA3634350.1"/>
    </source>
</evidence>
<dbReference type="Proteomes" id="UP001501074">
    <property type="component" value="Unassembled WGS sequence"/>
</dbReference>
<feature type="transmembrane region" description="Helical" evidence="1">
    <location>
        <begin position="244"/>
        <end position="262"/>
    </location>
</feature>
<dbReference type="Pfam" id="PF09490">
    <property type="entry name" value="CbtA"/>
    <property type="match status" value="1"/>
</dbReference>
<feature type="transmembrane region" description="Helical" evidence="1">
    <location>
        <begin position="145"/>
        <end position="164"/>
    </location>
</feature>
<protein>
    <submittedName>
        <fullName evidence="2">CbtA family protein</fullName>
    </submittedName>
</protein>